<dbReference type="PANTHER" id="PTHR42855:SF2">
    <property type="entry name" value="DRUG RESISTANCE ABC TRANSPORTER,ATP-BINDING PROTEIN"/>
    <property type="match status" value="1"/>
</dbReference>
<dbReference type="InterPro" id="IPR003593">
    <property type="entry name" value="AAA+_ATPase"/>
</dbReference>
<evidence type="ECO:0000256" key="3">
    <source>
        <dbReference type="SAM" id="Coils"/>
    </source>
</evidence>
<dbReference type="InterPro" id="IPR027417">
    <property type="entry name" value="P-loop_NTPase"/>
</dbReference>
<keyword evidence="2" id="KW-0067">ATP-binding</keyword>
<keyword evidence="1" id="KW-0547">Nucleotide-binding</keyword>
<dbReference type="EMBL" id="JBJUVG010000004">
    <property type="protein sequence ID" value="MFM9413553.1"/>
    <property type="molecule type" value="Genomic_DNA"/>
</dbReference>
<dbReference type="PROSITE" id="PS50893">
    <property type="entry name" value="ABC_TRANSPORTER_2"/>
    <property type="match status" value="1"/>
</dbReference>
<proteinExistence type="predicted"/>
<dbReference type="RefSeq" id="WP_408977172.1">
    <property type="nucleotide sequence ID" value="NZ_JBJUVG010000004.1"/>
</dbReference>
<feature type="coiled-coil region" evidence="3">
    <location>
        <begin position="170"/>
        <end position="204"/>
    </location>
</feature>
<dbReference type="SUPFAM" id="SSF52540">
    <property type="entry name" value="P-loop containing nucleoside triphosphate hydrolases"/>
    <property type="match status" value="2"/>
</dbReference>
<evidence type="ECO:0000313" key="6">
    <source>
        <dbReference type="Proteomes" id="UP001631949"/>
    </source>
</evidence>
<dbReference type="Pfam" id="PF00005">
    <property type="entry name" value="ABC_tran"/>
    <property type="match status" value="2"/>
</dbReference>
<evidence type="ECO:0000256" key="2">
    <source>
        <dbReference type="ARBA" id="ARBA00022840"/>
    </source>
</evidence>
<dbReference type="Gene3D" id="3.40.50.300">
    <property type="entry name" value="P-loop containing nucleotide triphosphate hydrolases"/>
    <property type="match status" value="3"/>
</dbReference>
<organism evidence="5 6">
    <name type="scientific">Peptococcus simiae</name>
    <dbReference type="NCBI Taxonomy" id="1643805"/>
    <lineage>
        <taxon>Bacteria</taxon>
        <taxon>Bacillati</taxon>
        <taxon>Bacillota</taxon>
        <taxon>Clostridia</taxon>
        <taxon>Eubacteriales</taxon>
        <taxon>Peptococcaceae</taxon>
        <taxon>Peptococcus</taxon>
    </lineage>
</organism>
<dbReference type="Proteomes" id="UP001631949">
    <property type="component" value="Unassembled WGS sequence"/>
</dbReference>
<gene>
    <name evidence="5" type="primary">abc-f</name>
    <name evidence="5" type="ORF">ACKQTC_04140</name>
</gene>
<dbReference type="PROSITE" id="PS00211">
    <property type="entry name" value="ABC_TRANSPORTER_1"/>
    <property type="match status" value="1"/>
</dbReference>
<name>A0ABW9GZL8_9FIRM</name>
<protein>
    <submittedName>
        <fullName evidence="5">Ribosomal protection-like ABC-F family protein</fullName>
    </submittedName>
</protein>
<dbReference type="PANTHER" id="PTHR42855">
    <property type="entry name" value="ABC TRANSPORTER ATP-BINDING SUBUNIT"/>
    <property type="match status" value="1"/>
</dbReference>
<comment type="caution">
    <text evidence="5">The sequence shown here is derived from an EMBL/GenBank/DDBJ whole genome shotgun (WGS) entry which is preliminary data.</text>
</comment>
<evidence type="ECO:0000259" key="4">
    <source>
        <dbReference type="PROSITE" id="PS50893"/>
    </source>
</evidence>
<reference evidence="5 6" key="1">
    <citation type="journal article" date="2016" name="Int. J. Syst. Evol. Microbiol.">
        <title>Peptococcus simiae sp. nov., isolated from rhesus macaque faeces and emended description of the genus Peptococcus.</title>
        <authorList>
            <person name="Shkoporov A.N."/>
            <person name="Efimov B.A."/>
            <person name="Kondova I."/>
            <person name="Ouwerling B."/>
            <person name="Chaplin A.V."/>
            <person name="Shcherbakova V.A."/>
            <person name="Langermans J.A.M."/>
        </authorList>
    </citation>
    <scope>NUCLEOTIDE SEQUENCE [LARGE SCALE GENOMIC DNA]</scope>
    <source>
        <strain evidence="5 6">M108</strain>
    </source>
</reference>
<keyword evidence="3" id="KW-0175">Coiled coil</keyword>
<evidence type="ECO:0000256" key="1">
    <source>
        <dbReference type="ARBA" id="ARBA00022741"/>
    </source>
</evidence>
<dbReference type="InterPro" id="IPR003439">
    <property type="entry name" value="ABC_transporter-like_ATP-bd"/>
</dbReference>
<dbReference type="InterPro" id="IPR051309">
    <property type="entry name" value="ABCF_ATPase"/>
</dbReference>
<evidence type="ECO:0000313" key="5">
    <source>
        <dbReference type="EMBL" id="MFM9413553.1"/>
    </source>
</evidence>
<sequence>MEVLKCSNIVKAFDGQVLFQAPELIVNQGDWIGLVGSNGSGKSTLLKMIVGEDRDYRGRITRKKTFAYVPQLKEPSKASGGEEAFGAIREALSWPVDLLILDEPTSNLDAGHLARLLEALSQFPGAVILVSHDRAFLDQTVQQIWAIDQGQISIYPGNYSKYKAEKQKEVERQAAAYAGYKNKLDRLEKEAQGRMERAKHFKKKKKGVSDADFKVKGYTGRYDGQQKALARSAKALEKRIDRLEKPPVPQEDRSFQFKELGPVAKGGARTLVNLQAGSVQAGGRPLFAFSGFRIQAGDKVSVTGPNKAGKTTFLRQIINHDLAGYYADDLRIGYFAQDFTVLDGKKSIRDNIGLVEQPETVVRTLLAALGFKGYKMKTPVAQLSGGERVRLSIAKVLLGSYHLLILDEPTNYLDIPTREALEHFIQGYPGAVILVSHDHAFVQATTDRHYFIDRERLVSSAYLGKKKRAREDQVLLLQFQLDRLMMDERASLAAIRQVQRELDDLKKMDG</sequence>
<feature type="domain" description="ABC transporter" evidence="4">
    <location>
        <begin position="4"/>
        <end position="479"/>
    </location>
</feature>
<accession>A0ABW9GZL8</accession>
<keyword evidence="6" id="KW-1185">Reference proteome</keyword>
<dbReference type="CDD" id="cd03221">
    <property type="entry name" value="ABCF_EF-3"/>
    <property type="match status" value="2"/>
</dbReference>
<dbReference type="InterPro" id="IPR017871">
    <property type="entry name" value="ABC_transporter-like_CS"/>
</dbReference>
<dbReference type="SMART" id="SM00382">
    <property type="entry name" value="AAA"/>
    <property type="match status" value="2"/>
</dbReference>
<dbReference type="NCBIfam" id="NF000355">
    <property type="entry name" value="ribo_prot_ABC_F"/>
    <property type="match status" value="1"/>
</dbReference>